<accession>A0A1V4JQ27</accession>
<feature type="region of interest" description="Disordered" evidence="1">
    <location>
        <begin position="1"/>
        <end position="33"/>
    </location>
</feature>
<sequence length="89" mass="9558">MERAGKSPGEPGSSRTAGAREHKHPPPAPSQGLCCSHLWRRAEEVSELCGAPQLSHWGERSKAGCLNTSVPGVSQLRFGVLEDDKRIAL</sequence>
<evidence type="ECO:0000313" key="3">
    <source>
        <dbReference type="Proteomes" id="UP000190648"/>
    </source>
</evidence>
<name>A0A1V4JQ27_PATFA</name>
<dbReference type="AlphaFoldDB" id="A0A1V4JQ27"/>
<comment type="caution">
    <text evidence="2">The sequence shown here is derived from an EMBL/GenBank/DDBJ whole genome shotgun (WGS) entry which is preliminary data.</text>
</comment>
<organism evidence="2 3">
    <name type="scientific">Patagioenas fasciata monilis</name>
    <dbReference type="NCBI Taxonomy" id="372326"/>
    <lineage>
        <taxon>Eukaryota</taxon>
        <taxon>Metazoa</taxon>
        <taxon>Chordata</taxon>
        <taxon>Craniata</taxon>
        <taxon>Vertebrata</taxon>
        <taxon>Euteleostomi</taxon>
        <taxon>Archelosauria</taxon>
        <taxon>Archosauria</taxon>
        <taxon>Dinosauria</taxon>
        <taxon>Saurischia</taxon>
        <taxon>Theropoda</taxon>
        <taxon>Coelurosauria</taxon>
        <taxon>Aves</taxon>
        <taxon>Neognathae</taxon>
        <taxon>Neoaves</taxon>
        <taxon>Columbimorphae</taxon>
        <taxon>Columbiformes</taxon>
        <taxon>Columbidae</taxon>
        <taxon>Patagioenas</taxon>
    </lineage>
</organism>
<gene>
    <name evidence="2" type="ORF">AV530_011557</name>
</gene>
<evidence type="ECO:0000256" key="1">
    <source>
        <dbReference type="SAM" id="MobiDB-lite"/>
    </source>
</evidence>
<reference evidence="2 3" key="1">
    <citation type="submission" date="2016-02" db="EMBL/GenBank/DDBJ databases">
        <title>Band-tailed pigeon sequencing and assembly.</title>
        <authorList>
            <person name="Soares A.E."/>
            <person name="Novak B.J."/>
            <person name="Rice E.S."/>
            <person name="O'Connell B."/>
            <person name="Chang D."/>
            <person name="Weber S."/>
            <person name="Shapiro B."/>
        </authorList>
    </citation>
    <scope>NUCLEOTIDE SEQUENCE [LARGE SCALE GENOMIC DNA]</scope>
    <source>
        <strain evidence="2">BTP2013</strain>
        <tissue evidence="2">Blood</tissue>
    </source>
</reference>
<protein>
    <submittedName>
        <fullName evidence="2">Uncharacterized protein</fullName>
    </submittedName>
</protein>
<keyword evidence="3" id="KW-1185">Reference proteome</keyword>
<dbReference type="EMBL" id="LSYS01006841">
    <property type="protein sequence ID" value="OPJ74273.1"/>
    <property type="molecule type" value="Genomic_DNA"/>
</dbReference>
<dbReference type="Proteomes" id="UP000190648">
    <property type="component" value="Unassembled WGS sequence"/>
</dbReference>
<evidence type="ECO:0000313" key="2">
    <source>
        <dbReference type="EMBL" id="OPJ74273.1"/>
    </source>
</evidence>
<proteinExistence type="predicted"/>